<evidence type="ECO:0000256" key="1">
    <source>
        <dbReference type="SAM" id="Phobius"/>
    </source>
</evidence>
<keyword evidence="3" id="KW-1185">Reference proteome</keyword>
<accession>A0ABY6N584</accession>
<dbReference type="Proteomes" id="UP001163739">
    <property type="component" value="Chromosome"/>
</dbReference>
<keyword evidence="1" id="KW-1133">Transmembrane helix</keyword>
<reference evidence="2" key="1">
    <citation type="submission" date="2022-06" db="EMBL/GenBank/DDBJ databases">
        <title>Alkalimarinus sp. nov., isolated from gut of a Alitta virens.</title>
        <authorList>
            <person name="Yang A.I."/>
            <person name="Shin N.-R."/>
        </authorList>
    </citation>
    <scope>NUCLEOTIDE SEQUENCE</scope>
    <source>
        <strain evidence="2">A2M4</strain>
    </source>
</reference>
<keyword evidence="1" id="KW-0472">Membrane</keyword>
<organism evidence="2 3">
    <name type="scientific">Alkalimarinus alittae</name>
    <dbReference type="NCBI Taxonomy" id="2961619"/>
    <lineage>
        <taxon>Bacteria</taxon>
        <taxon>Pseudomonadati</taxon>
        <taxon>Pseudomonadota</taxon>
        <taxon>Gammaproteobacteria</taxon>
        <taxon>Alteromonadales</taxon>
        <taxon>Alteromonadaceae</taxon>
        <taxon>Alkalimarinus</taxon>
    </lineage>
</organism>
<name>A0ABY6N584_9ALTE</name>
<evidence type="ECO:0000313" key="3">
    <source>
        <dbReference type="Proteomes" id="UP001163739"/>
    </source>
</evidence>
<gene>
    <name evidence="2" type="ORF">NKI27_05920</name>
</gene>
<proteinExistence type="predicted"/>
<evidence type="ECO:0000313" key="2">
    <source>
        <dbReference type="EMBL" id="UZE97287.1"/>
    </source>
</evidence>
<keyword evidence="1" id="KW-0812">Transmembrane</keyword>
<dbReference type="RefSeq" id="WP_265048764.1">
    <property type="nucleotide sequence ID" value="NZ_CP100390.1"/>
</dbReference>
<feature type="transmembrane region" description="Helical" evidence="1">
    <location>
        <begin position="58"/>
        <end position="79"/>
    </location>
</feature>
<sequence length="185" mass="21337">MDNKFSGINVSAVTFTGLSLPYHRKIALIMSLAIWSGFVYLFVMFTDAVRVNIDIEEMALAAISAMLLNYIFGKAFFMARMAEWLVKRTPLGILYQQDKRVLNQAKAECLSIANRVKFMDYLEYSKINPAIRSKESAVVMAHQRKGDLQDWIKNVRNLKLLANLIYQMYLAELILQNEQDHYETP</sequence>
<evidence type="ECO:0008006" key="4">
    <source>
        <dbReference type="Google" id="ProtNLM"/>
    </source>
</evidence>
<protein>
    <recommendedName>
        <fullName evidence="4">ATP synthase protein MI25</fullName>
    </recommendedName>
</protein>
<feature type="transmembrane region" description="Helical" evidence="1">
    <location>
        <begin position="26"/>
        <end position="46"/>
    </location>
</feature>
<dbReference type="EMBL" id="CP100390">
    <property type="protein sequence ID" value="UZE97287.1"/>
    <property type="molecule type" value="Genomic_DNA"/>
</dbReference>